<feature type="compositionally biased region" description="Polar residues" evidence="1">
    <location>
        <begin position="157"/>
        <end position="193"/>
    </location>
</feature>
<feature type="region of interest" description="Disordered" evidence="1">
    <location>
        <begin position="1"/>
        <end position="507"/>
    </location>
</feature>
<keyword evidence="3" id="KW-1185">Reference proteome</keyword>
<protein>
    <submittedName>
        <fullName evidence="2">Uncharacterized protein</fullName>
    </submittedName>
</protein>
<feature type="compositionally biased region" description="Low complexity" evidence="1">
    <location>
        <begin position="852"/>
        <end position="864"/>
    </location>
</feature>
<evidence type="ECO:0000313" key="3">
    <source>
        <dbReference type="Proteomes" id="UP001610334"/>
    </source>
</evidence>
<dbReference type="EMBL" id="JBFXLT010000134">
    <property type="protein sequence ID" value="KAL2807676.1"/>
    <property type="molecule type" value="Genomic_DNA"/>
</dbReference>
<feature type="compositionally biased region" description="Basic and acidic residues" evidence="1">
    <location>
        <begin position="440"/>
        <end position="456"/>
    </location>
</feature>
<comment type="caution">
    <text evidence="2">The sequence shown here is derived from an EMBL/GenBank/DDBJ whole genome shotgun (WGS) entry which is preliminary data.</text>
</comment>
<feature type="compositionally biased region" description="Polar residues" evidence="1">
    <location>
        <begin position="313"/>
        <end position="353"/>
    </location>
</feature>
<accession>A0ABR4GWU0</accession>
<feature type="region of interest" description="Disordered" evidence="1">
    <location>
        <begin position="719"/>
        <end position="1169"/>
    </location>
</feature>
<dbReference type="Proteomes" id="UP001610334">
    <property type="component" value="Unassembled WGS sequence"/>
</dbReference>
<feature type="compositionally biased region" description="Polar residues" evidence="1">
    <location>
        <begin position="481"/>
        <end position="507"/>
    </location>
</feature>
<gene>
    <name evidence="2" type="ORF">BJX63DRAFT_425176</name>
</gene>
<feature type="compositionally biased region" description="Basic and acidic residues" evidence="1">
    <location>
        <begin position="300"/>
        <end position="312"/>
    </location>
</feature>
<feature type="compositionally biased region" description="Polar residues" evidence="1">
    <location>
        <begin position="944"/>
        <end position="957"/>
    </location>
</feature>
<organism evidence="2 3">
    <name type="scientific">Aspergillus granulosus</name>
    <dbReference type="NCBI Taxonomy" id="176169"/>
    <lineage>
        <taxon>Eukaryota</taxon>
        <taxon>Fungi</taxon>
        <taxon>Dikarya</taxon>
        <taxon>Ascomycota</taxon>
        <taxon>Pezizomycotina</taxon>
        <taxon>Eurotiomycetes</taxon>
        <taxon>Eurotiomycetidae</taxon>
        <taxon>Eurotiales</taxon>
        <taxon>Aspergillaceae</taxon>
        <taxon>Aspergillus</taxon>
        <taxon>Aspergillus subgen. Nidulantes</taxon>
    </lineage>
</organism>
<feature type="compositionally biased region" description="Pro residues" evidence="1">
    <location>
        <begin position="1091"/>
        <end position="1102"/>
    </location>
</feature>
<feature type="compositionally biased region" description="Basic and acidic residues" evidence="1">
    <location>
        <begin position="973"/>
        <end position="986"/>
    </location>
</feature>
<name>A0ABR4GWU0_9EURO</name>
<feature type="compositionally biased region" description="Polar residues" evidence="1">
    <location>
        <begin position="88"/>
        <end position="98"/>
    </location>
</feature>
<feature type="compositionally biased region" description="Basic and acidic residues" evidence="1">
    <location>
        <begin position="27"/>
        <end position="37"/>
    </location>
</feature>
<feature type="compositionally biased region" description="Basic and acidic residues" evidence="1">
    <location>
        <begin position="997"/>
        <end position="1009"/>
    </location>
</feature>
<feature type="compositionally biased region" description="Polar residues" evidence="1">
    <location>
        <begin position="118"/>
        <end position="149"/>
    </location>
</feature>
<feature type="compositionally biased region" description="Low complexity" evidence="1">
    <location>
        <begin position="740"/>
        <end position="756"/>
    </location>
</feature>
<feature type="compositionally biased region" description="Polar residues" evidence="1">
    <location>
        <begin position="1"/>
        <end position="19"/>
    </location>
</feature>
<feature type="compositionally biased region" description="Low complexity" evidence="1">
    <location>
        <begin position="38"/>
        <end position="47"/>
    </location>
</feature>
<proteinExistence type="predicted"/>
<evidence type="ECO:0000256" key="1">
    <source>
        <dbReference type="SAM" id="MobiDB-lite"/>
    </source>
</evidence>
<sequence>MERVQTMPTESHTASNNPPASIIRPAEIYRRMREDQKAQQAVPAQPATDERALASPPSSNTPVEVLGSAPAPGGLASEEQARHPDESIPTSTATNEPPNLSLPDVKRLSAFNPDFLPTSESHSQSFQDPASEPPQLQHSSSLGFRSAVNQAFDVPETPSTIADSVVRSNSDSTTAISPIINQESNEGTNQNPDILTHGNEGFKPGHRRDLSLPSPEPNTSASSVLAEISAGTPSESPRDTPPTYSDPDAISPSQQTSGRDLPAPLNVQTNVGSGPTVATDHVPVIIPSMSSDNSPEDTESDRLRKEIIRSLSRENTPSEQLDHTPPQTRQDNLTPSESYWSGPQTSALNLSQTAPEPPSAEPLAPIPVQEEKEKKPKLQRRFSWEESSDDEDPTPTTQEQPSRPPMPGQYPFSQESIHPDPVIAPATQPPEQPSEQASEIVEHVKGRDESAPEKPKLTVVPPAVADSVSIPPNSHVHEPAQFQTTETPAEGGQSYSPDQQSLGPPTQIHSASASVSIESGLLGFKDILGFQSPEERIKAFNRTRDQFAVIDTGLNNWVQLTLYAHPEHSDVVERNSKPLSEEFKNSVPRTKFPKLSSLGNLASSLQDGPHSSSSHIRRPSAPLGSIKQHQVGKDFLHTAGVLGGYGSRLRITLPVRLSRLNVLTARMWSYSALSHTIPVTPSLGDTLGDTPDQGTLQAQDQHLALRQLPSVSSLGVQDADFLLDPPPPLAQKLGDRHNPRPASSAAPRLLLSPLSPQHDWSRRPEQSSSSRDPASHKIASSPMEKLKNVGRFRRISMGSSQPDPKAGESPKKHFRLTGLFSRTHRKSSPSEQTERFSDNSSSLPPVAPRSPRPGSRIASSSISSFDNYERPVSLPDGRDALKGRRPPPEGYFAHETPESFSVTQPHPQHLRGTASSDRIRLSDPSPLDPTRLSPHHSPPYHSPQTPRRQQHVTSPRFSSPVLLPAPRTPPSRGRSEDRTYAQDLHFRSRSPKAFAPRPEERDLPKHDPTDPAFRLGTFRSSNPRTSRIGDQELPWKITIPGEEETTIDPSASWRQETVGVLNGTGLPTYQEDVEEHGPAQSQYPQDEKRGPPPSNLPAPQINPPEMQISTSAAPEHPHRPPARAINSFETPVELPVRADDSSDEIPMSSTAYPGQEWRPLGFSGWEHQP</sequence>
<reference evidence="2 3" key="1">
    <citation type="submission" date="2024-07" db="EMBL/GenBank/DDBJ databases">
        <title>Section-level genome sequencing and comparative genomics of Aspergillus sections Usti and Cavernicolus.</title>
        <authorList>
            <consortium name="Lawrence Berkeley National Laboratory"/>
            <person name="Nybo J.L."/>
            <person name="Vesth T.C."/>
            <person name="Theobald S."/>
            <person name="Frisvad J.C."/>
            <person name="Larsen T.O."/>
            <person name="Kjaerboelling I."/>
            <person name="Rothschild-Mancinelli K."/>
            <person name="Lyhne E.K."/>
            <person name="Kogle M.E."/>
            <person name="Barry K."/>
            <person name="Clum A."/>
            <person name="Na H."/>
            <person name="Ledsgaard L."/>
            <person name="Lin J."/>
            <person name="Lipzen A."/>
            <person name="Kuo A."/>
            <person name="Riley R."/>
            <person name="Mondo S."/>
            <person name="Labutti K."/>
            <person name="Haridas S."/>
            <person name="Pangalinan J."/>
            <person name="Salamov A.A."/>
            <person name="Simmons B.A."/>
            <person name="Magnuson J.K."/>
            <person name="Chen J."/>
            <person name="Drula E."/>
            <person name="Henrissat B."/>
            <person name="Wiebenga A."/>
            <person name="Lubbers R.J."/>
            <person name="Gomes A.C."/>
            <person name="Makela M.R."/>
            <person name="Stajich J."/>
            <person name="Grigoriev I.V."/>
            <person name="Mortensen U.H."/>
            <person name="De Vries R.P."/>
            <person name="Baker S.E."/>
            <person name="Andersen M.R."/>
        </authorList>
    </citation>
    <scope>NUCLEOTIDE SEQUENCE [LARGE SCALE GENOMIC DNA]</scope>
    <source>
        <strain evidence="2 3">CBS 588.65</strain>
    </source>
</reference>
<evidence type="ECO:0000313" key="2">
    <source>
        <dbReference type="EMBL" id="KAL2807676.1"/>
    </source>
</evidence>